<organism evidence="4">
    <name type="scientific">hydrothermal vent metagenome</name>
    <dbReference type="NCBI Taxonomy" id="652676"/>
    <lineage>
        <taxon>unclassified sequences</taxon>
        <taxon>metagenomes</taxon>
        <taxon>ecological metagenomes</taxon>
    </lineage>
</organism>
<dbReference type="AlphaFoldDB" id="A0A3B0U3R5"/>
<dbReference type="EMBL" id="UOEP01000115">
    <property type="protein sequence ID" value="VAW20257.1"/>
    <property type="molecule type" value="Genomic_DNA"/>
</dbReference>
<reference evidence="4" key="1">
    <citation type="submission" date="2018-06" db="EMBL/GenBank/DDBJ databases">
        <authorList>
            <person name="Zhirakovskaya E."/>
        </authorList>
    </citation>
    <scope>NUCLEOTIDE SEQUENCE</scope>
</reference>
<dbReference type="Gene3D" id="3.90.550.10">
    <property type="entry name" value="Spore Coat Polysaccharide Biosynthesis Protein SpsA, Chain A"/>
    <property type="match status" value="1"/>
</dbReference>
<feature type="domain" description="Nucleotidyl transferase" evidence="3">
    <location>
        <begin position="13"/>
        <end position="121"/>
    </location>
</feature>
<dbReference type="InterPro" id="IPR005835">
    <property type="entry name" value="NTP_transferase_dom"/>
</dbReference>
<protein>
    <submittedName>
        <fullName evidence="4">Putative nucleotidyl transferase</fullName>
    </submittedName>
</protein>
<proteinExistence type="predicted"/>
<dbReference type="CDD" id="cd02523">
    <property type="entry name" value="PC_cytidylyltransferase"/>
    <property type="match status" value="1"/>
</dbReference>
<dbReference type="Pfam" id="PF00483">
    <property type="entry name" value="NTP_transferase"/>
    <property type="match status" value="1"/>
</dbReference>
<evidence type="ECO:0000256" key="2">
    <source>
        <dbReference type="ARBA" id="ARBA00022695"/>
    </source>
</evidence>
<keyword evidence="1 4" id="KW-0808">Transferase</keyword>
<accession>A0A3B0U3R5</accession>
<dbReference type="InterPro" id="IPR050065">
    <property type="entry name" value="GlmU-like"/>
</dbReference>
<dbReference type="PANTHER" id="PTHR43584">
    <property type="entry name" value="NUCLEOTIDYL TRANSFERASE"/>
    <property type="match status" value="1"/>
</dbReference>
<dbReference type="SUPFAM" id="SSF53448">
    <property type="entry name" value="Nucleotide-diphospho-sugar transferases"/>
    <property type="match status" value="1"/>
</dbReference>
<keyword evidence="2" id="KW-0548">Nucleotidyltransferase</keyword>
<evidence type="ECO:0000259" key="3">
    <source>
        <dbReference type="Pfam" id="PF00483"/>
    </source>
</evidence>
<dbReference type="PANTHER" id="PTHR43584:SF8">
    <property type="entry name" value="N-ACETYLMURAMATE ALPHA-1-PHOSPHATE URIDYLYLTRANSFERASE"/>
    <property type="match status" value="1"/>
</dbReference>
<gene>
    <name evidence="4" type="ORF">MNBD_BACTEROID01-2862</name>
</gene>
<sequence length="284" mass="32085">MNNNQNHENVTTALLLAAGTGNRLFPLTQNSPKCLTLVNEKSILERLVIGLKKQGFKRLVIVTGYLENCIREFLGIKSGSMAIEYLHSPLYKTTNNIYSLWMARKIISEPFMLIESDLVFDSSQLDGMIFPGRIAVARMQPWMNGTTVTIDQSQKVKSYQNRTISHLNEARYKTVNIYSFSLPTWHSIVERLNQHIAAGIVNSYYETVFGDMVADGSLSLQAVSFDHKPWYEIDTIEDLAEAEKLFPAEISKTGIPDNIILRPSHISDRFIKKIKSVGVHKFAG</sequence>
<evidence type="ECO:0000313" key="4">
    <source>
        <dbReference type="EMBL" id="VAW20257.1"/>
    </source>
</evidence>
<dbReference type="InterPro" id="IPR029044">
    <property type="entry name" value="Nucleotide-diphossugar_trans"/>
</dbReference>
<name>A0A3B0U3R5_9ZZZZ</name>
<evidence type="ECO:0000256" key="1">
    <source>
        <dbReference type="ARBA" id="ARBA00022679"/>
    </source>
</evidence>
<dbReference type="GO" id="GO:0016779">
    <property type="term" value="F:nucleotidyltransferase activity"/>
    <property type="evidence" value="ECO:0007669"/>
    <property type="project" value="UniProtKB-KW"/>
</dbReference>